<comment type="caution">
    <text evidence="2">The sequence shown here is derived from an EMBL/GenBank/DDBJ whole genome shotgun (WGS) entry which is preliminary data.</text>
</comment>
<feature type="transmembrane region" description="Helical" evidence="1">
    <location>
        <begin position="6"/>
        <end position="26"/>
    </location>
</feature>
<evidence type="ECO:0000313" key="3">
    <source>
        <dbReference type="Proteomes" id="UP000230399"/>
    </source>
</evidence>
<proteinExistence type="predicted"/>
<keyword evidence="1" id="KW-0472">Membrane</keyword>
<name>A0A2M7BEM5_9BACT</name>
<keyword evidence="1" id="KW-1133">Transmembrane helix</keyword>
<evidence type="ECO:0008006" key="4">
    <source>
        <dbReference type="Google" id="ProtNLM"/>
    </source>
</evidence>
<reference evidence="3" key="1">
    <citation type="submission" date="2017-09" db="EMBL/GenBank/DDBJ databases">
        <title>Depth-based differentiation of microbial function through sediment-hosted aquifers and enrichment of novel symbionts in the deep terrestrial subsurface.</title>
        <authorList>
            <person name="Probst A.J."/>
            <person name="Ladd B."/>
            <person name="Jarett J.K."/>
            <person name="Geller-Mcgrath D.E."/>
            <person name="Sieber C.M.K."/>
            <person name="Emerson J.B."/>
            <person name="Anantharaman K."/>
            <person name="Thomas B.C."/>
            <person name="Malmstrom R."/>
            <person name="Stieglmeier M."/>
            <person name="Klingl A."/>
            <person name="Woyke T."/>
            <person name="Ryan C.M."/>
            <person name="Banfield J.F."/>
        </authorList>
    </citation>
    <scope>NUCLEOTIDE SEQUENCE [LARGE SCALE GENOMIC DNA]</scope>
</reference>
<accession>A0A2M7BEM5</accession>
<protein>
    <recommendedName>
        <fullName evidence="4">DUF4446 domain-containing protein</fullName>
    </recommendedName>
</protein>
<dbReference type="InterPro" id="IPR027981">
    <property type="entry name" value="DUF4446"/>
</dbReference>
<dbReference type="Pfam" id="PF14584">
    <property type="entry name" value="DUF4446"/>
    <property type="match status" value="1"/>
</dbReference>
<evidence type="ECO:0000313" key="2">
    <source>
        <dbReference type="EMBL" id="PIV01565.1"/>
    </source>
</evidence>
<keyword evidence="1" id="KW-0812">Transmembrane</keyword>
<dbReference type="EMBL" id="PEVD01000022">
    <property type="protein sequence ID" value="PIV01565.1"/>
    <property type="molecule type" value="Genomic_DNA"/>
</dbReference>
<evidence type="ECO:0000256" key="1">
    <source>
        <dbReference type="SAM" id="Phobius"/>
    </source>
</evidence>
<dbReference type="AlphaFoldDB" id="A0A2M7BEM5"/>
<gene>
    <name evidence="2" type="ORF">COS55_01565</name>
</gene>
<sequence>MEGNIIIDLIVFVWLGAISFFLFRLLRTFTKLTKGISDKDFRTILETLLKKIDNQDKGLGETKGIIEQIKTEGLECIQKVGLVRYNPFSETGGNQSFVLTLLNGKDNGLVITSLHSREATRVFAKPVKDGKEAGYEFSKEEIQAIISAQKVKK</sequence>
<organism evidence="2 3">
    <name type="scientific">Candidatus Shapirobacteria bacterium CG03_land_8_20_14_0_80_40_19</name>
    <dbReference type="NCBI Taxonomy" id="1974880"/>
    <lineage>
        <taxon>Bacteria</taxon>
        <taxon>Candidatus Shapironibacteriota</taxon>
    </lineage>
</organism>
<dbReference type="Proteomes" id="UP000230399">
    <property type="component" value="Unassembled WGS sequence"/>
</dbReference>